<dbReference type="PRINTS" id="PR00420">
    <property type="entry name" value="RNGMNOXGNASE"/>
</dbReference>
<organism evidence="5 6">
    <name type="scientific">Spirosoma agri</name>
    <dbReference type="NCBI Taxonomy" id="1987381"/>
    <lineage>
        <taxon>Bacteria</taxon>
        <taxon>Pseudomonadati</taxon>
        <taxon>Bacteroidota</taxon>
        <taxon>Cytophagia</taxon>
        <taxon>Cytophagales</taxon>
        <taxon>Cytophagaceae</taxon>
        <taxon>Spirosoma</taxon>
    </lineage>
</organism>
<name>A0A6M0ID19_9BACT</name>
<evidence type="ECO:0000256" key="3">
    <source>
        <dbReference type="ARBA" id="ARBA00022827"/>
    </source>
</evidence>
<feature type="domain" description="FAD-binding" evidence="4">
    <location>
        <begin position="7"/>
        <end position="348"/>
    </location>
</feature>
<comment type="caution">
    <text evidence="5">The sequence shown here is derived from an EMBL/GenBank/DDBJ whole genome shotgun (WGS) entry which is preliminary data.</text>
</comment>
<protein>
    <submittedName>
        <fullName evidence="5">Pentachlorophenol monooxygenase</fullName>
    </submittedName>
</protein>
<evidence type="ECO:0000313" key="6">
    <source>
        <dbReference type="Proteomes" id="UP000477386"/>
    </source>
</evidence>
<keyword evidence="2" id="KW-0285">Flavoprotein</keyword>
<dbReference type="SUPFAM" id="SSF51905">
    <property type="entry name" value="FAD/NAD(P)-binding domain"/>
    <property type="match status" value="1"/>
</dbReference>
<dbReference type="RefSeq" id="WP_164034969.1">
    <property type="nucleotide sequence ID" value="NZ_JAAGNZ010000001.1"/>
</dbReference>
<dbReference type="Gene3D" id="3.50.50.60">
    <property type="entry name" value="FAD/NAD(P)-binding domain"/>
    <property type="match status" value="1"/>
</dbReference>
<gene>
    <name evidence="5" type="ORF">GK091_02090</name>
</gene>
<dbReference type="Pfam" id="PF01494">
    <property type="entry name" value="FAD_binding_3"/>
    <property type="match status" value="1"/>
</dbReference>
<dbReference type="GO" id="GO:0071949">
    <property type="term" value="F:FAD binding"/>
    <property type="evidence" value="ECO:0007669"/>
    <property type="project" value="InterPro"/>
</dbReference>
<evidence type="ECO:0000256" key="2">
    <source>
        <dbReference type="ARBA" id="ARBA00022630"/>
    </source>
</evidence>
<accession>A0A6M0ID19</accession>
<dbReference type="EMBL" id="JAAGNZ010000001">
    <property type="protein sequence ID" value="NEU65655.1"/>
    <property type="molecule type" value="Genomic_DNA"/>
</dbReference>
<keyword evidence="6" id="KW-1185">Reference proteome</keyword>
<keyword evidence="3" id="KW-0274">FAD</keyword>
<dbReference type="InterPro" id="IPR002938">
    <property type="entry name" value="FAD-bd"/>
</dbReference>
<evidence type="ECO:0000256" key="1">
    <source>
        <dbReference type="ARBA" id="ARBA00001974"/>
    </source>
</evidence>
<dbReference type="InterPro" id="IPR036188">
    <property type="entry name" value="FAD/NAD-bd_sf"/>
</dbReference>
<proteinExistence type="predicted"/>
<comment type="cofactor">
    <cofactor evidence="1">
        <name>FAD</name>
        <dbReference type="ChEBI" id="CHEBI:57692"/>
    </cofactor>
</comment>
<keyword evidence="5" id="KW-0503">Monooxygenase</keyword>
<dbReference type="AlphaFoldDB" id="A0A6M0ID19"/>
<dbReference type="GO" id="GO:0016709">
    <property type="term" value="F:oxidoreductase activity, acting on paired donors, with incorporation or reduction of molecular oxygen, NAD(P)H as one donor, and incorporation of one atom of oxygen"/>
    <property type="evidence" value="ECO:0007669"/>
    <property type="project" value="UniProtKB-ARBA"/>
</dbReference>
<dbReference type="Gene3D" id="3.30.70.2450">
    <property type="match status" value="1"/>
</dbReference>
<evidence type="ECO:0000259" key="4">
    <source>
        <dbReference type="Pfam" id="PF01494"/>
    </source>
</evidence>
<dbReference type="Proteomes" id="UP000477386">
    <property type="component" value="Unassembled WGS sequence"/>
</dbReference>
<dbReference type="PANTHER" id="PTHR43004">
    <property type="entry name" value="TRK SYSTEM POTASSIUM UPTAKE PROTEIN"/>
    <property type="match status" value="1"/>
</dbReference>
<reference evidence="5 6" key="1">
    <citation type="submission" date="2020-02" db="EMBL/GenBank/DDBJ databases">
        <title>Draft genome sequence of two Spirosoma agri KCTC 52727 and Spirosoma terrae KCTC 52035.</title>
        <authorList>
            <person name="Rojas J."/>
            <person name="Ambika Manirajan B."/>
            <person name="Ratering S."/>
            <person name="Suarez C."/>
            <person name="Schnell S."/>
        </authorList>
    </citation>
    <scope>NUCLEOTIDE SEQUENCE [LARGE SCALE GENOMIC DNA]</scope>
    <source>
        <strain evidence="5 6">KCTC 52727</strain>
    </source>
</reference>
<keyword evidence="5" id="KW-0560">Oxidoreductase</keyword>
<dbReference type="InterPro" id="IPR050641">
    <property type="entry name" value="RIFMO-like"/>
</dbReference>
<dbReference type="PANTHER" id="PTHR43004:SF19">
    <property type="entry name" value="BINDING MONOOXYGENASE, PUTATIVE (JCVI)-RELATED"/>
    <property type="match status" value="1"/>
</dbReference>
<sequence>MLTPLHTGVLLVGAGPTGLALACQLTRLGVDFILIDAGAGITPYSKAIGVQARTLEIYDQIGLADPLIEKGIIAEKAKLIEGGEVRGTIELATIGQGQSPHPFLLLVEQNQHEQLLYTFLEEHGNSVQWQTTLKEFSQTDQQVTAHVVTNGGDEQIITATYMVGCDGAHSVVRRGLGLSFAGSTMERLFYVADVVIDWQYDHNSVMICLAKATLAAFFPLPGTNRYRIVGTFPEGDQHEAGDIVYQTIEQQLKTDTKLALDITQVNWFSTYKVHSRRVSAFSEGRCFVAGDAAHIHTPAGAQGMNTGIQDGYNLAWKLALVLKHQANEGLLATYNQERGENAKHLLDTTDRMFEFGASPDWFLTFLRTHIIPHVAHFVMGLDAVKKAVFPLISQIGINYRSSSLSRSNDDFLNIKAGDRMPYFLVNGESIFNVLRNPKFHLIRVQNEPDTNRAELNELLTRNPSLLNYHQVPLSADVQTLFGTKESFSILLRPDNYIARIDQSDSLTPIRNYLAETIGVSLG</sequence>
<evidence type="ECO:0000313" key="5">
    <source>
        <dbReference type="EMBL" id="NEU65655.1"/>
    </source>
</evidence>